<dbReference type="EMBL" id="JARKIE010000087">
    <property type="protein sequence ID" value="KAJ7687495.1"/>
    <property type="molecule type" value="Genomic_DNA"/>
</dbReference>
<sequence>MNKIVGHVGAINSTEPIDYATLSACSLTARAFAAPSQRHLFHSFALNNKTHGHLSQDLTESPHLASYVRGLLFDLEFGVHNGFHNNYYALTSLLPLEVSVTHNFLADDDNDVPWANGYPRKALVCLPTLDRLVYEPKPLAALHSLILGNEIAPAMEHIRRLELFVPTATHLSDLQIIALQCSDSIRHLVIDLQSWSDRLINLIDLPNLPHLRVLTLKAICMPDLHVVNVLIEADYYDDTALPLLSTSIQGSQISRDSARCISAWWVPSRCSCLSPAYRALLLASAIERSSDCIGFVHLRWIVARNVLSTRALLLNVNFFPSSSPGSLSA</sequence>
<name>A0AAD7GG95_MYCRO</name>
<dbReference type="Proteomes" id="UP001221757">
    <property type="component" value="Unassembled WGS sequence"/>
</dbReference>
<protein>
    <submittedName>
        <fullName evidence="1">Uncharacterized protein</fullName>
    </submittedName>
</protein>
<evidence type="ECO:0000313" key="1">
    <source>
        <dbReference type="EMBL" id="KAJ7687495.1"/>
    </source>
</evidence>
<reference evidence="1" key="1">
    <citation type="submission" date="2023-03" db="EMBL/GenBank/DDBJ databases">
        <title>Massive genome expansion in bonnet fungi (Mycena s.s.) driven by repeated elements and novel gene families across ecological guilds.</title>
        <authorList>
            <consortium name="Lawrence Berkeley National Laboratory"/>
            <person name="Harder C.B."/>
            <person name="Miyauchi S."/>
            <person name="Viragh M."/>
            <person name="Kuo A."/>
            <person name="Thoen E."/>
            <person name="Andreopoulos B."/>
            <person name="Lu D."/>
            <person name="Skrede I."/>
            <person name="Drula E."/>
            <person name="Henrissat B."/>
            <person name="Morin E."/>
            <person name="Kohler A."/>
            <person name="Barry K."/>
            <person name="LaButti K."/>
            <person name="Morin E."/>
            <person name="Salamov A."/>
            <person name="Lipzen A."/>
            <person name="Mereny Z."/>
            <person name="Hegedus B."/>
            <person name="Baldrian P."/>
            <person name="Stursova M."/>
            <person name="Weitz H."/>
            <person name="Taylor A."/>
            <person name="Grigoriev I.V."/>
            <person name="Nagy L.G."/>
            <person name="Martin F."/>
            <person name="Kauserud H."/>
        </authorList>
    </citation>
    <scope>NUCLEOTIDE SEQUENCE</scope>
    <source>
        <strain evidence="1">CBHHK067</strain>
    </source>
</reference>
<gene>
    <name evidence="1" type="ORF">B0H17DRAFT_1203560</name>
</gene>
<proteinExistence type="predicted"/>
<comment type="caution">
    <text evidence="1">The sequence shown here is derived from an EMBL/GenBank/DDBJ whole genome shotgun (WGS) entry which is preliminary data.</text>
</comment>
<organism evidence="1 2">
    <name type="scientific">Mycena rosella</name>
    <name type="common">Pink bonnet</name>
    <name type="synonym">Agaricus rosellus</name>
    <dbReference type="NCBI Taxonomy" id="1033263"/>
    <lineage>
        <taxon>Eukaryota</taxon>
        <taxon>Fungi</taxon>
        <taxon>Dikarya</taxon>
        <taxon>Basidiomycota</taxon>
        <taxon>Agaricomycotina</taxon>
        <taxon>Agaricomycetes</taxon>
        <taxon>Agaricomycetidae</taxon>
        <taxon>Agaricales</taxon>
        <taxon>Marasmiineae</taxon>
        <taxon>Mycenaceae</taxon>
        <taxon>Mycena</taxon>
    </lineage>
</organism>
<evidence type="ECO:0000313" key="2">
    <source>
        <dbReference type="Proteomes" id="UP001221757"/>
    </source>
</evidence>
<dbReference type="AlphaFoldDB" id="A0AAD7GG95"/>
<keyword evidence="2" id="KW-1185">Reference proteome</keyword>
<accession>A0AAD7GG95</accession>